<dbReference type="OrthoDB" id="3268346at2"/>
<keyword evidence="2" id="KW-0812">Transmembrane</keyword>
<evidence type="ECO:0000256" key="1">
    <source>
        <dbReference type="SAM" id="MobiDB-lite"/>
    </source>
</evidence>
<organism evidence="4 5">
    <name type="scientific">Microterricola gilva</name>
    <dbReference type="NCBI Taxonomy" id="393267"/>
    <lineage>
        <taxon>Bacteria</taxon>
        <taxon>Bacillati</taxon>
        <taxon>Actinomycetota</taxon>
        <taxon>Actinomycetes</taxon>
        <taxon>Micrococcales</taxon>
        <taxon>Microbacteriaceae</taxon>
        <taxon>Microterricola</taxon>
    </lineage>
</organism>
<dbReference type="Proteomes" id="UP000291483">
    <property type="component" value="Unassembled WGS sequence"/>
</dbReference>
<dbReference type="Pfam" id="PF14016">
    <property type="entry name" value="DUF4232"/>
    <property type="match status" value="1"/>
</dbReference>
<comment type="caution">
    <text evidence="4">The sequence shown here is derived from an EMBL/GenBank/DDBJ whole genome shotgun (WGS) entry which is preliminary data.</text>
</comment>
<feature type="region of interest" description="Disordered" evidence="1">
    <location>
        <begin position="1"/>
        <end position="24"/>
    </location>
</feature>
<dbReference type="AlphaFoldDB" id="A0A4Q8AJL1"/>
<accession>A0A4Q8AJL1</accession>
<dbReference type="RefSeq" id="WP_130504642.1">
    <property type="nucleotide sequence ID" value="NZ_SHLC01000001.1"/>
</dbReference>
<feature type="transmembrane region" description="Helical" evidence="2">
    <location>
        <begin position="29"/>
        <end position="52"/>
    </location>
</feature>
<feature type="compositionally biased region" description="Low complexity" evidence="1">
    <location>
        <begin position="63"/>
        <end position="91"/>
    </location>
</feature>
<reference evidence="4 5" key="1">
    <citation type="submission" date="2019-02" db="EMBL/GenBank/DDBJ databases">
        <title>Sequencing the genomes of 1000 actinobacteria strains.</title>
        <authorList>
            <person name="Klenk H.-P."/>
        </authorList>
    </citation>
    <scope>NUCLEOTIDE SEQUENCE [LARGE SCALE GENOMIC DNA]</scope>
    <source>
        <strain evidence="4 5">DSM 18319</strain>
    </source>
</reference>
<sequence length="230" mass="22915">MSSDNGTPEPDAQNPTEAAGGPPSSRRTLIIVGVIASVAILGLLIALVWALATRPATAPPTTIPSASVSPSPTPSPSASATPTATATSTPDAATCTVDELTLSLGQSDGGAGSTVVPIIFANSGTRDCELEGFPGVSLVGDENGTQLGAAAAEDDSVPIEAFTLAPGDTVQALVTVTNAGNYDTCGSETADGFRVYPPHSVDAVFVPTTAYAPCTDDSVELMRTTPVQAG</sequence>
<name>A0A4Q8AJL1_9MICO</name>
<protein>
    <submittedName>
        <fullName evidence="4">Uncharacterized protein DUF4232</fullName>
    </submittedName>
</protein>
<dbReference type="EMBL" id="SHLC01000001">
    <property type="protein sequence ID" value="RZU64063.1"/>
    <property type="molecule type" value="Genomic_DNA"/>
</dbReference>
<evidence type="ECO:0000256" key="2">
    <source>
        <dbReference type="SAM" id="Phobius"/>
    </source>
</evidence>
<evidence type="ECO:0000313" key="5">
    <source>
        <dbReference type="Proteomes" id="UP000291483"/>
    </source>
</evidence>
<dbReference type="InterPro" id="IPR025326">
    <property type="entry name" value="DUF4232"/>
</dbReference>
<feature type="domain" description="DUF4232" evidence="3">
    <location>
        <begin position="95"/>
        <end position="228"/>
    </location>
</feature>
<evidence type="ECO:0000313" key="4">
    <source>
        <dbReference type="EMBL" id="RZU64063.1"/>
    </source>
</evidence>
<proteinExistence type="predicted"/>
<gene>
    <name evidence="4" type="ORF">EV379_0357</name>
</gene>
<feature type="region of interest" description="Disordered" evidence="1">
    <location>
        <begin position="58"/>
        <end position="91"/>
    </location>
</feature>
<keyword evidence="2" id="KW-0472">Membrane</keyword>
<keyword evidence="5" id="KW-1185">Reference proteome</keyword>
<evidence type="ECO:0000259" key="3">
    <source>
        <dbReference type="Pfam" id="PF14016"/>
    </source>
</evidence>
<keyword evidence="2" id="KW-1133">Transmembrane helix</keyword>